<dbReference type="PROSITE" id="PS50042">
    <property type="entry name" value="CNMP_BINDING_3"/>
    <property type="match status" value="1"/>
</dbReference>
<sequence length="151" mass="17134">MIKQILKNLFIDSALKEDVQFLKKIELFQGVHDKALAKIALIVFKKTYAVGDKIFKIKQEANVVYIIKEGEIKISSASSDKILGAEDFFGEIALFENKKHDSSATAVKKSELYLIYRVKLDDLVDSDIKTGFKIMKNLSNIFATRLKCLEL</sequence>
<dbReference type="GO" id="GO:0004862">
    <property type="term" value="F:cAMP-dependent protein kinase inhibitor activity"/>
    <property type="evidence" value="ECO:0007669"/>
    <property type="project" value="TreeGrafter"/>
</dbReference>
<reference evidence="2 3" key="1">
    <citation type="submission" date="2014-09" db="EMBL/GenBank/DDBJ databases">
        <title>Complete genome sequence of Endomicrobium proavitum.</title>
        <authorList>
            <person name="Zheng H."/>
        </authorList>
    </citation>
    <scope>NUCLEOTIDE SEQUENCE [LARGE SCALE GENOMIC DNA]</scope>
    <source>
        <strain evidence="2 3">Rsa215</strain>
    </source>
</reference>
<dbReference type="EMBL" id="CP009498">
    <property type="protein sequence ID" value="AKL98118.1"/>
    <property type="molecule type" value="Genomic_DNA"/>
</dbReference>
<dbReference type="InterPro" id="IPR014710">
    <property type="entry name" value="RmlC-like_jellyroll"/>
</dbReference>
<dbReference type="SUPFAM" id="SSF51206">
    <property type="entry name" value="cAMP-binding domain-like"/>
    <property type="match status" value="1"/>
</dbReference>
<dbReference type="STRING" id="1408281.Epro_0739"/>
<dbReference type="Pfam" id="PF00027">
    <property type="entry name" value="cNMP_binding"/>
    <property type="match status" value="1"/>
</dbReference>
<dbReference type="GO" id="GO:0034236">
    <property type="term" value="F:protein kinase A catalytic subunit binding"/>
    <property type="evidence" value="ECO:0007669"/>
    <property type="project" value="TreeGrafter"/>
</dbReference>
<evidence type="ECO:0000313" key="3">
    <source>
        <dbReference type="Proteomes" id="UP000035337"/>
    </source>
</evidence>
<name>A0A0G3WII5_9BACT</name>
<dbReference type="AlphaFoldDB" id="A0A0G3WII5"/>
<dbReference type="SMART" id="SM00100">
    <property type="entry name" value="cNMP"/>
    <property type="match status" value="1"/>
</dbReference>
<evidence type="ECO:0000259" key="1">
    <source>
        <dbReference type="PROSITE" id="PS50042"/>
    </source>
</evidence>
<dbReference type="Gene3D" id="2.60.120.10">
    <property type="entry name" value="Jelly Rolls"/>
    <property type="match status" value="1"/>
</dbReference>
<organism evidence="2 3">
    <name type="scientific">Endomicrobium proavitum</name>
    <dbReference type="NCBI Taxonomy" id="1408281"/>
    <lineage>
        <taxon>Bacteria</taxon>
        <taxon>Pseudomonadati</taxon>
        <taxon>Elusimicrobiota</taxon>
        <taxon>Endomicrobiia</taxon>
        <taxon>Endomicrobiales</taxon>
        <taxon>Endomicrobiaceae</taxon>
        <taxon>Endomicrobium</taxon>
    </lineage>
</organism>
<gene>
    <name evidence="2" type="ORF">Epro_0739</name>
</gene>
<accession>A0A0G3WII5</accession>
<evidence type="ECO:0000313" key="2">
    <source>
        <dbReference type="EMBL" id="AKL98118.1"/>
    </source>
</evidence>
<dbReference type="KEGG" id="epo:Epro_0739"/>
<dbReference type="GO" id="GO:0005952">
    <property type="term" value="C:cAMP-dependent protein kinase complex"/>
    <property type="evidence" value="ECO:0007669"/>
    <property type="project" value="InterPro"/>
</dbReference>
<dbReference type="PANTHER" id="PTHR11635:SF152">
    <property type="entry name" value="CAMP-DEPENDENT PROTEIN KINASE TYPE I REGULATORY SUBUNIT-RELATED"/>
    <property type="match status" value="1"/>
</dbReference>
<dbReference type="InterPro" id="IPR000595">
    <property type="entry name" value="cNMP-bd_dom"/>
</dbReference>
<dbReference type="OrthoDB" id="9784809at2"/>
<dbReference type="GO" id="GO:0005829">
    <property type="term" value="C:cytosol"/>
    <property type="evidence" value="ECO:0007669"/>
    <property type="project" value="TreeGrafter"/>
</dbReference>
<dbReference type="Proteomes" id="UP000035337">
    <property type="component" value="Chromosome"/>
</dbReference>
<proteinExistence type="predicted"/>
<dbReference type="InterPro" id="IPR018490">
    <property type="entry name" value="cNMP-bd_dom_sf"/>
</dbReference>
<protein>
    <submittedName>
        <fullName evidence="2">Putative transcriptional regulator, Crp/Fnr family</fullName>
    </submittedName>
</protein>
<feature type="domain" description="Cyclic nucleotide-binding" evidence="1">
    <location>
        <begin position="27"/>
        <end position="124"/>
    </location>
</feature>
<dbReference type="GO" id="GO:0030552">
    <property type="term" value="F:cAMP binding"/>
    <property type="evidence" value="ECO:0007669"/>
    <property type="project" value="TreeGrafter"/>
</dbReference>
<dbReference type="CDD" id="cd00038">
    <property type="entry name" value="CAP_ED"/>
    <property type="match status" value="1"/>
</dbReference>
<dbReference type="PANTHER" id="PTHR11635">
    <property type="entry name" value="CAMP-DEPENDENT PROTEIN KINASE REGULATORY CHAIN"/>
    <property type="match status" value="1"/>
</dbReference>
<dbReference type="InterPro" id="IPR050503">
    <property type="entry name" value="cAMP-dep_PK_reg_su-like"/>
</dbReference>
<dbReference type="RefSeq" id="WP_052570659.1">
    <property type="nucleotide sequence ID" value="NZ_CP009498.1"/>
</dbReference>
<keyword evidence="3" id="KW-1185">Reference proteome</keyword>